<keyword evidence="3" id="KW-1185">Reference proteome</keyword>
<dbReference type="AlphaFoldDB" id="A0AA40KAG1"/>
<protein>
    <submittedName>
        <fullName evidence="2">Uncharacterized protein</fullName>
    </submittedName>
</protein>
<proteinExistence type="predicted"/>
<dbReference type="Proteomes" id="UP001172155">
    <property type="component" value="Unassembled WGS sequence"/>
</dbReference>
<feature type="compositionally biased region" description="Basic and acidic residues" evidence="1">
    <location>
        <begin position="73"/>
        <end position="85"/>
    </location>
</feature>
<feature type="compositionally biased region" description="Gly residues" evidence="1">
    <location>
        <begin position="1"/>
        <end position="10"/>
    </location>
</feature>
<reference evidence="2" key="1">
    <citation type="submission" date="2023-06" db="EMBL/GenBank/DDBJ databases">
        <title>Genome-scale phylogeny and comparative genomics of the fungal order Sordariales.</title>
        <authorList>
            <consortium name="Lawrence Berkeley National Laboratory"/>
            <person name="Hensen N."/>
            <person name="Bonometti L."/>
            <person name="Westerberg I."/>
            <person name="Brannstrom I.O."/>
            <person name="Guillou S."/>
            <person name="Cros-Aarteil S."/>
            <person name="Calhoun S."/>
            <person name="Haridas S."/>
            <person name="Kuo A."/>
            <person name="Mondo S."/>
            <person name="Pangilinan J."/>
            <person name="Riley R."/>
            <person name="LaButti K."/>
            <person name="Andreopoulos B."/>
            <person name="Lipzen A."/>
            <person name="Chen C."/>
            <person name="Yanf M."/>
            <person name="Daum C."/>
            <person name="Ng V."/>
            <person name="Clum A."/>
            <person name="Steindorff A."/>
            <person name="Ohm R."/>
            <person name="Martin F."/>
            <person name="Silar P."/>
            <person name="Natvig D."/>
            <person name="Lalanne C."/>
            <person name="Gautier V."/>
            <person name="Ament-velasquez S.L."/>
            <person name="Kruys A."/>
            <person name="Hutchinson M.I."/>
            <person name="Powell A.J."/>
            <person name="Barry K."/>
            <person name="Miller A.N."/>
            <person name="Grigoriev I.V."/>
            <person name="Debuchy R."/>
            <person name="Gladieux P."/>
            <person name="Thoren M.H."/>
            <person name="Johannesson H."/>
        </authorList>
    </citation>
    <scope>NUCLEOTIDE SEQUENCE</scope>
    <source>
        <strain evidence="2">SMH3187-1</strain>
    </source>
</reference>
<organism evidence="2 3">
    <name type="scientific">Schizothecium vesticola</name>
    <dbReference type="NCBI Taxonomy" id="314040"/>
    <lineage>
        <taxon>Eukaryota</taxon>
        <taxon>Fungi</taxon>
        <taxon>Dikarya</taxon>
        <taxon>Ascomycota</taxon>
        <taxon>Pezizomycotina</taxon>
        <taxon>Sordariomycetes</taxon>
        <taxon>Sordariomycetidae</taxon>
        <taxon>Sordariales</taxon>
        <taxon>Schizotheciaceae</taxon>
        <taxon>Schizothecium</taxon>
    </lineage>
</organism>
<feature type="compositionally biased region" description="Low complexity" evidence="1">
    <location>
        <begin position="24"/>
        <end position="35"/>
    </location>
</feature>
<dbReference type="EMBL" id="JAUKUD010000002">
    <property type="protein sequence ID" value="KAK0751442.1"/>
    <property type="molecule type" value="Genomic_DNA"/>
</dbReference>
<sequence>METFSPGGGRPTTSVYEGAWDGETVSSRRNTVRSSYMGPSGTLLTPPPARQYAQTRGWPAMESPIPEGPETPPDSRGRQGEEGRETPPLPGRERRHGSIWIGRAQ</sequence>
<evidence type="ECO:0000313" key="3">
    <source>
        <dbReference type="Proteomes" id="UP001172155"/>
    </source>
</evidence>
<name>A0AA40KAG1_9PEZI</name>
<feature type="region of interest" description="Disordered" evidence="1">
    <location>
        <begin position="1"/>
        <end position="105"/>
    </location>
</feature>
<evidence type="ECO:0000256" key="1">
    <source>
        <dbReference type="SAM" id="MobiDB-lite"/>
    </source>
</evidence>
<gene>
    <name evidence="2" type="ORF">B0T18DRAFT_402508</name>
</gene>
<accession>A0AA40KAG1</accession>
<evidence type="ECO:0000313" key="2">
    <source>
        <dbReference type="EMBL" id="KAK0751442.1"/>
    </source>
</evidence>
<comment type="caution">
    <text evidence="2">The sequence shown here is derived from an EMBL/GenBank/DDBJ whole genome shotgun (WGS) entry which is preliminary data.</text>
</comment>